<evidence type="ECO:0000256" key="8">
    <source>
        <dbReference type="ARBA" id="ARBA00023136"/>
    </source>
</evidence>
<evidence type="ECO:0000256" key="3">
    <source>
        <dbReference type="ARBA" id="ARBA00022475"/>
    </source>
</evidence>
<feature type="transmembrane region" description="Helical" evidence="11">
    <location>
        <begin position="60"/>
        <end position="83"/>
    </location>
</feature>
<dbReference type="Pfam" id="PF03471">
    <property type="entry name" value="CorC_HlyC"/>
    <property type="match status" value="1"/>
</dbReference>
<sequence>MSAIIAEIFFILVLVVANGVFSGSEISVVSSRRVRLEQIAKQGNRSANAAISLINSPNDFLSAVQIGITLIGILSGAVGGATIAQRIKPIFESIPPLKSYSEGLSVVVVVTVITYLSLVVGELAPKRIALGNPEKFACAIARPMKLLARITAPIVHILGTSTDALLKVMGVQASDEPEMTEEEIKVLIRQGAQSGLFEETEHKMLERVFQLGDRPIRAMMTPRTEIDWLDMESSLEENIELIMSSSHSRFPVGQGSLDDCVGIIRGKNLLAAKLADQSVNIETIVQPPLYVAENTRVLNVISQFKNTGVHIALVTDEYGGVEGLVTLSDLMEAIVGSLPSAEHHEEPLVVQREDGSWLLDGFLDIHDFKNLVNREQLPEEETSKFHTLGGFILNYLGRVPETGETFTWENLRFEVVDMDGVRIDKILMMTVDKSDQ</sequence>
<dbReference type="CDD" id="cd04590">
    <property type="entry name" value="CBS_pair_CorC_HlyC_assoc"/>
    <property type="match status" value="1"/>
</dbReference>
<evidence type="ECO:0000256" key="11">
    <source>
        <dbReference type="SAM" id="Phobius"/>
    </source>
</evidence>
<dbReference type="Pfam" id="PF01595">
    <property type="entry name" value="CNNM"/>
    <property type="match status" value="1"/>
</dbReference>
<evidence type="ECO:0000256" key="4">
    <source>
        <dbReference type="ARBA" id="ARBA00022692"/>
    </source>
</evidence>
<keyword evidence="6 10" id="KW-1133">Transmembrane helix</keyword>
<dbReference type="PANTHER" id="PTHR43099">
    <property type="entry name" value="UPF0053 PROTEIN YRKA"/>
    <property type="match status" value="1"/>
</dbReference>
<keyword evidence="4 10" id="KW-0812">Transmembrane</keyword>
<feature type="domain" description="CNNM transmembrane" evidence="13">
    <location>
        <begin position="1"/>
        <end position="201"/>
    </location>
</feature>
<dbReference type="SMART" id="SM01091">
    <property type="entry name" value="CorC_HlyC"/>
    <property type="match status" value="1"/>
</dbReference>
<dbReference type="GO" id="GO:0005886">
    <property type="term" value="C:plasma membrane"/>
    <property type="evidence" value="ECO:0007669"/>
    <property type="project" value="UniProtKB-SubCell"/>
</dbReference>
<dbReference type="PROSITE" id="PS51371">
    <property type="entry name" value="CBS"/>
    <property type="match status" value="1"/>
</dbReference>
<dbReference type="FunFam" id="3.10.580.10:FF:000002">
    <property type="entry name" value="Magnesium/cobalt efflux protein CorC"/>
    <property type="match status" value="1"/>
</dbReference>
<evidence type="ECO:0000256" key="2">
    <source>
        <dbReference type="ARBA" id="ARBA00006337"/>
    </source>
</evidence>
<dbReference type="AlphaFoldDB" id="A0AAT9JZN0"/>
<keyword evidence="8 10" id="KW-0472">Membrane</keyword>
<proteinExistence type="inferred from homology"/>
<dbReference type="InterPro" id="IPR005170">
    <property type="entry name" value="Transptr-assoc_dom"/>
</dbReference>
<dbReference type="SUPFAM" id="SSF54631">
    <property type="entry name" value="CBS-domain pair"/>
    <property type="match status" value="1"/>
</dbReference>
<protein>
    <submittedName>
        <fullName evidence="14">Hemolysin family protein</fullName>
    </submittedName>
</protein>
<keyword evidence="5" id="KW-0677">Repeat</keyword>
<feature type="transmembrane region" description="Helical" evidence="11">
    <location>
        <begin position="104"/>
        <end position="124"/>
    </location>
</feature>
<dbReference type="Gene3D" id="3.30.465.10">
    <property type="match status" value="1"/>
</dbReference>
<evidence type="ECO:0000256" key="1">
    <source>
        <dbReference type="ARBA" id="ARBA00004651"/>
    </source>
</evidence>
<dbReference type="InterPro" id="IPR016169">
    <property type="entry name" value="FAD-bd_PCMH_sub2"/>
</dbReference>
<dbReference type="InterPro" id="IPR051676">
    <property type="entry name" value="UPF0053_domain"/>
</dbReference>
<accession>A0AAT9JZN0</accession>
<dbReference type="Gene3D" id="3.10.580.10">
    <property type="entry name" value="CBS-domain"/>
    <property type="match status" value="1"/>
</dbReference>
<dbReference type="InterPro" id="IPR000644">
    <property type="entry name" value="CBS_dom"/>
</dbReference>
<dbReference type="InterPro" id="IPR046342">
    <property type="entry name" value="CBS_dom_sf"/>
</dbReference>
<name>A0AAT9JZN0_SYNEL</name>
<dbReference type="SUPFAM" id="SSF56176">
    <property type="entry name" value="FAD-binding/transporter-associated domain-like"/>
    <property type="match status" value="1"/>
</dbReference>
<feature type="domain" description="CBS" evidence="12">
    <location>
        <begin position="284"/>
        <end position="340"/>
    </location>
</feature>
<organism evidence="14">
    <name type="scientific">Synechococcus elongatus PCC 11802</name>
    <dbReference type="NCBI Taxonomy" id="2283154"/>
    <lineage>
        <taxon>Bacteria</taxon>
        <taxon>Bacillati</taxon>
        <taxon>Cyanobacteriota</taxon>
        <taxon>Cyanophyceae</taxon>
        <taxon>Synechococcales</taxon>
        <taxon>Synechococcaceae</taxon>
        <taxon>Synechococcus</taxon>
    </lineage>
</organism>
<dbReference type="RefSeq" id="WP_208678231.1">
    <property type="nucleotide sequence ID" value="NZ_CP034671.2"/>
</dbReference>
<gene>
    <name evidence="14" type="ORF">EKO22_11465</name>
</gene>
<dbReference type="InterPro" id="IPR044751">
    <property type="entry name" value="Ion_transp-like_CBS"/>
</dbReference>
<evidence type="ECO:0000256" key="10">
    <source>
        <dbReference type="PROSITE-ProRule" id="PRU01193"/>
    </source>
</evidence>
<dbReference type="InterPro" id="IPR036318">
    <property type="entry name" value="FAD-bd_PCMH-like_sf"/>
</dbReference>
<dbReference type="PANTHER" id="PTHR43099:SF5">
    <property type="entry name" value="HLYC_CORC FAMILY TRANSPORTER"/>
    <property type="match status" value="1"/>
</dbReference>
<evidence type="ECO:0000256" key="9">
    <source>
        <dbReference type="PROSITE-ProRule" id="PRU00703"/>
    </source>
</evidence>
<dbReference type="GO" id="GO:0050660">
    <property type="term" value="F:flavin adenine dinucleotide binding"/>
    <property type="evidence" value="ECO:0007669"/>
    <property type="project" value="InterPro"/>
</dbReference>
<evidence type="ECO:0000256" key="6">
    <source>
        <dbReference type="ARBA" id="ARBA00022989"/>
    </source>
</evidence>
<reference evidence="14" key="1">
    <citation type="submission" date="2024-01" db="EMBL/GenBank/DDBJ databases">
        <title>Synechococcus elongatus PCC 11802, a close yet different native of Synechococcus elongatus PCC 11801.</title>
        <authorList>
            <person name="Jaiswal D."/>
            <person name="Sengupta A."/>
            <person name="Sengupta S."/>
            <person name="Pakrasi H.B."/>
            <person name="Wangikar P."/>
        </authorList>
    </citation>
    <scope>NUCLEOTIDE SEQUENCE</scope>
    <source>
        <strain evidence="14">PCC 11802</strain>
    </source>
</reference>
<dbReference type="InterPro" id="IPR002550">
    <property type="entry name" value="CNNM"/>
</dbReference>
<keyword evidence="3" id="KW-1003">Cell membrane</keyword>
<dbReference type="PROSITE" id="PS51846">
    <property type="entry name" value="CNNM"/>
    <property type="match status" value="1"/>
</dbReference>
<comment type="subcellular location">
    <subcellularLocation>
        <location evidence="1">Cell membrane</location>
        <topology evidence="1">Multi-pass membrane protein</topology>
    </subcellularLocation>
</comment>
<comment type="similarity">
    <text evidence="2">Belongs to the UPF0053 family.</text>
</comment>
<evidence type="ECO:0000256" key="7">
    <source>
        <dbReference type="ARBA" id="ARBA00023122"/>
    </source>
</evidence>
<evidence type="ECO:0000259" key="13">
    <source>
        <dbReference type="PROSITE" id="PS51846"/>
    </source>
</evidence>
<dbReference type="EMBL" id="CP034671">
    <property type="protein sequence ID" value="QFZ92860.2"/>
    <property type="molecule type" value="Genomic_DNA"/>
</dbReference>
<evidence type="ECO:0000259" key="12">
    <source>
        <dbReference type="PROSITE" id="PS51371"/>
    </source>
</evidence>
<evidence type="ECO:0000313" key="14">
    <source>
        <dbReference type="EMBL" id="QFZ92860.2"/>
    </source>
</evidence>
<keyword evidence="7 9" id="KW-0129">CBS domain</keyword>
<evidence type="ECO:0000256" key="5">
    <source>
        <dbReference type="ARBA" id="ARBA00022737"/>
    </source>
</evidence>
<dbReference type="Pfam" id="PF00571">
    <property type="entry name" value="CBS"/>
    <property type="match status" value="1"/>
</dbReference>